<gene>
    <name evidence="3" type="ORF">CIG1485E_0575</name>
</gene>
<dbReference type="AlphaFoldDB" id="A0A076F897"/>
<dbReference type="SUPFAM" id="SSF52833">
    <property type="entry name" value="Thioredoxin-like"/>
    <property type="match status" value="1"/>
</dbReference>
<dbReference type="OrthoDB" id="9813820at2"/>
<dbReference type="PANTHER" id="PTHR42852:SF13">
    <property type="entry name" value="PROTEIN DIPZ"/>
    <property type="match status" value="1"/>
</dbReference>
<protein>
    <submittedName>
        <fullName evidence="3">Protein disulfide reductase, TlpA family</fullName>
    </submittedName>
</protein>
<evidence type="ECO:0000313" key="4">
    <source>
        <dbReference type="Proteomes" id="UP000028486"/>
    </source>
</evidence>
<dbReference type="InterPro" id="IPR036249">
    <property type="entry name" value="Thioredoxin-like_sf"/>
</dbReference>
<organism evidence="3 4">
    <name type="scientific">Campylobacter iguaniorum</name>
    <dbReference type="NCBI Taxonomy" id="1244531"/>
    <lineage>
        <taxon>Bacteria</taxon>
        <taxon>Pseudomonadati</taxon>
        <taxon>Campylobacterota</taxon>
        <taxon>Epsilonproteobacteria</taxon>
        <taxon>Campylobacterales</taxon>
        <taxon>Campylobacteraceae</taxon>
        <taxon>Campylobacter</taxon>
    </lineage>
</organism>
<dbReference type="GO" id="GO:0016491">
    <property type="term" value="F:oxidoreductase activity"/>
    <property type="evidence" value="ECO:0007669"/>
    <property type="project" value="InterPro"/>
</dbReference>
<dbReference type="RefSeq" id="WP_038453519.1">
    <property type="nucleotide sequence ID" value="NZ_CP009043.1"/>
</dbReference>
<dbReference type="InterPro" id="IPR050553">
    <property type="entry name" value="Thioredoxin_ResA/DsbE_sf"/>
</dbReference>
<reference evidence="4" key="1">
    <citation type="journal article" date="2014" name="Genome Announc.">
        <title>Complete Genome Sequence of Campylobacter iguaniorum Strain 1485ET, Isolated from a Bearded Dragon (Pogona vitticeps).</title>
        <authorList>
            <person name="Gilbert M.J."/>
            <person name="Miller W.G."/>
            <person name="Yee E."/>
            <person name="Kik M."/>
            <person name="Wagenaar J.A."/>
            <person name="Duim B."/>
        </authorList>
    </citation>
    <scope>NUCLEOTIDE SEQUENCE [LARGE SCALE GENOMIC DNA]</scope>
    <source>
        <strain evidence="4">1485E</strain>
    </source>
</reference>
<dbReference type="PROSITE" id="PS51352">
    <property type="entry name" value="THIOREDOXIN_2"/>
    <property type="match status" value="1"/>
</dbReference>
<dbReference type="PANTHER" id="PTHR42852">
    <property type="entry name" value="THIOL:DISULFIDE INTERCHANGE PROTEIN DSBE"/>
    <property type="match status" value="1"/>
</dbReference>
<feature type="signal peptide" evidence="1">
    <location>
        <begin position="1"/>
        <end position="21"/>
    </location>
</feature>
<dbReference type="EMBL" id="CP009043">
    <property type="protein sequence ID" value="AII14440.1"/>
    <property type="molecule type" value="Genomic_DNA"/>
</dbReference>
<sequence>MKSKTLIIAFLLIFVYGCSKNETNDENATTDQTSVMSDDYTRSFSLALNNGDKLSMQKTQNGFSVEDNNKAMLFSFFTTWCPPCKAEIPHLVSLQNKFSDKLRVVGVLMEERSTQDMDEFIKMFNINYNIAYGEENFFFAKALGGVVGIPYMVLYYPDGKYATHYVGIVPEEMLESDIKKVLL</sequence>
<dbReference type="PATRIC" id="fig|1244531.5.peg.587"/>
<evidence type="ECO:0000259" key="2">
    <source>
        <dbReference type="PROSITE" id="PS51352"/>
    </source>
</evidence>
<accession>A0A076F897</accession>
<dbReference type="Gene3D" id="3.40.30.10">
    <property type="entry name" value="Glutaredoxin"/>
    <property type="match status" value="1"/>
</dbReference>
<dbReference type="KEGG" id="caj:CIG1485E_0575"/>
<dbReference type="eggNOG" id="COG0526">
    <property type="taxonomic scope" value="Bacteria"/>
</dbReference>
<name>A0A076F897_9BACT</name>
<dbReference type="STRING" id="1244531.CIG2463D_0575"/>
<dbReference type="InterPro" id="IPR013740">
    <property type="entry name" value="Redoxin"/>
</dbReference>
<dbReference type="PROSITE" id="PS51257">
    <property type="entry name" value="PROKAR_LIPOPROTEIN"/>
    <property type="match status" value="1"/>
</dbReference>
<dbReference type="InterPro" id="IPR013766">
    <property type="entry name" value="Thioredoxin_domain"/>
</dbReference>
<dbReference type="Proteomes" id="UP000028486">
    <property type="component" value="Chromosome"/>
</dbReference>
<evidence type="ECO:0000313" key="3">
    <source>
        <dbReference type="EMBL" id="AII14440.1"/>
    </source>
</evidence>
<keyword evidence="4" id="KW-1185">Reference proteome</keyword>
<feature type="chain" id="PRO_5009743378" evidence="1">
    <location>
        <begin position="22"/>
        <end position="183"/>
    </location>
</feature>
<dbReference type="HOGENOM" id="CLU_042529_11_4_7"/>
<feature type="domain" description="Thioredoxin" evidence="2">
    <location>
        <begin position="35"/>
        <end position="183"/>
    </location>
</feature>
<dbReference type="CDD" id="cd02966">
    <property type="entry name" value="TlpA_like_family"/>
    <property type="match status" value="1"/>
</dbReference>
<dbReference type="Pfam" id="PF08534">
    <property type="entry name" value="Redoxin"/>
    <property type="match status" value="1"/>
</dbReference>
<keyword evidence="1" id="KW-0732">Signal</keyword>
<evidence type="ECO:0000256" key="1">
    <source>
        <dbReference type="SAM" id="SignalP"/>
    </source>
</evidence>
<proteinExistence type="predicted"/>